<dbReference type="PANTHER" id="PTHR33116:SF86">
    <property type="entry name" value="REVERSE TRANSCRIPTASE DOMAIN-CONTAINING PROTEIN"/>
    <property type="match status" value="1"/>
</dbReference>
<reference evidence="2" key="2">
    <citation type="journal article" date="2024" name="Plant">
        <title>Genomic evolution and insights into agronomic trait innovations of Sesamum species.</title>
        <authorList>
            <person name="Miao H."/>
            <person name="Wang L."/>
            <person name="Qu L."/>
            <person name="Liu H."/>
            <person name="Sun Y."/>
            <person name="Le M."/>
            <person name="Wang Q."/>
            <person name="Wei S."/>
            <person name="Zheng Y."/>
            <person name="Lin W."/>
            <person name="Duan Y."/>
            <person name="Cao H."/>
            <person name="Xiong S."/>
            <person name="Wang X."/>
            <person name="Wei L."/>
            <person name="Li C."/>
            <person name="Ma Q."/>
            <person name="Ju M."/>
            <person name="Zhao R."/>
            <person name="Li G."/>
            <person name="Mu C."/>
            <person name="Tian Q."/>
            <person name="Mei H."/>
            <person name="Zhang T."/>
            <person name="Gao T."/>
            <person name="Zhang H."/>
        </authorList>
    </citation>
    <scope>NUCLEOTIDE SEQUENCE</scope>
    <source>
        <strain evidence="2">G02</strain>
    </source>
</reference>
<comment type="caution">
    <text evidence="2">The sequence shown here is derived from an EMBL/GenBank/DDBJ whole genome shotgun (WGS) entry which is preliminary data.</text>
</comment>
<dbReference type="InterPro" id="IPR026960">
    <property type="entry name" value="RVT-Znf"/>
</dbReference>
<accession>A0AAW2JDP1</accession>
<proteinExistence type="predicted"/>
<protein>
    <recommendedName>
        <fullName evidence="1">Reverse transcriptase zinc-binding domain-containing protein</fullName>
    </recommendedName>
</protein>
<evidence type="ECO:0000259" key="1">
    <source>
        <dbReference type="Pfam" id="PF13966"/>
    </source>
</evidence>
<feature type="domain" description="Reverse transcriptase zinc-binding" evidence="1">
    <location>
        <begin position="200"/>
        <end position="294"/>
    </location>
</feature>
<dbReference type="AlphaFoldDB" id="A0AAW2JDP1"/>
<dbReference type="PANTHER" id="PTHR33116">
    <property type="entry name" value="REVERSE TRANSCRIPTASE ZINC-BINDING DOMAIN-CONTAINING PROTEIN-RELATED-RELATED"/>
    <property type="match status" value="1"/>
</dbReference>
<dbReference type="EMBL" id="JACGWJ010000444">
    <property type="protein sequence ID" value="KAL0292312.1"/>
    <property type="molecule type" value="Genomic_DNA"/>
</dbReference>
<sequence>MTCVGQVFKDFEAASGMWVNLDKSEISFSRNTPGHFQEELARILCVRVMEKHVKYLGLPTLVGRSKKEIFQSFKDWIWKQIQSWRCKNLSQASKAVLLQSVVQAMPTYIIGCFLIPSSICREIEGLMADFLWHNREITIAPNTLHPEATIVVLLDEAGKWKEAQIRAVYRPDYIDAILGITANLESLDHLCWHYEKNGRYSVKSGYRLLHQGLAPFVHGRGTGLTSYQVANWKFIWKAKVPPKVRLFVLRAFRSSLPTVTNLAQLGVNVGGVYPRCGLEEEDVLHYLLRCQFARLV</sequence>
<organism evidence="2">
    <name type="scientific">Sesamum radiatum</name>
    <name type="common">Black benniseed</name>
    <dbReference type="NCBI Taxonomy" id="300843"/>
    <lineage>
        <taxon>Eukaryota</taxon>
        <taxon>Viridiplantae</taxon>
        <taxon>Streptophyta</taxon>
        <taxon>Embryophyta</taxon>
        <taxon>Tracheophyta</taxon>
        <taxon>Spermatophyta</taxon>
        <taxon>Magnoliopsida</taxon>
        <taxon>eudicotyledons</taxon>
        <taxon>Gunneridae</taxon>
        <taxon>Pentapetalae</taxon>
        <taxon>asterids</taxon>
        <taxon>lamiids</taxon>
        <taxon>Lamiales</taxon>
        <taxon>Pedaliaceae</taxon>
        <taxon>Sesamum</taxon>
    </lineage>
</organism>
<evidence type="ECO:0000313" key="2">
    <source>
        <dbReference type="EMBL" id="KAL0292312.1"/>
    </source>
</evidence>
<dbReference type="Pfam" id="PF13966">
    <property type="entry name" value="zf-RVT"/>
    <property type="match status" value="1"/>
</dbReference>
<name>A0AAW2JDP1_SESRA</name>
<reference evidence="2" key="1">
    <citation type="submission" date="2020-06" db="EMBL/GenBank/DDBJ databases">
        <authorList>
            <person name="Li T."/>
            <person name="Hu X."/>
            <person name="Zhang T."/>
            <person name="Song X."/>
            <person name="Zhang H."/>
            <person name="Dai N."/>
            <person name="Sheng W."/>
            <person name="Hou X."/>
            <person name="Wei L."/>
        </authorList>
    </citation>
    <scope>NUCLEOTIDE SEQUENCE</scope>
    <source>
        <strain evidence="2">G02</strain>
        <tissue evidence="2">Leaf</tissue>
    </source>
</reference>
<gene>
    <name evidence="2" type="ORF">Sradi_6994400</name>
</gene>